<feature type="domain" description="DUF4124" evidence="1">
    <location>
        <begin position="10"/>
        <end position="60"/>
    </location>
</feature>
<dbReference type="RefSeq" id="WP_154722971.1">
    <property type="nucleotide sequence ID" value="NZ_MARB01000002.1"/>
</dbReference>
<proteinExistence type="predicted"/>
<dbReference type="EMBL" id="MARB01000002">
    <property type="protein sequence ID" value="ODJ89259.1"/>
    <property type="molecule type" value="Genomic_DNA"/>
</dbReference>
<protein>
    <recommendedName>
        <fullName evidence="1">DUF4124 domain-containing protein</fullName>
    </recommendedName>
</protein>
<dbReference type="Pfam" id="PF13511">
    <property type="entry name" value="DUF4124"/>
    <property type="match status" value="1"/>
</dbReference>
<accession>A0A7Z1AHP2</accession>
<dbReference type="Proteomes" id="UP000094769">
    <property type="component" value="Unassembled WGS sequence"/>
</dbReference>
<dbReference type="OrthoDB" id="7062774at2"/>
<organism evidence="2 3">
    <name type="scientific">Candidatus Thiodiazotropha endolucinida</name>
    <dbReference type="NCBI Taxonomy" id="1655433"/>
    <lineage>
        <taxon>Bacteria</taxon>
        <taxon>Pseudomonadati</taxon>
        <taxon>Pseudomonadota</taxon>
        <taxon>Gammaproteobacteria</taxon>
        <taxon>Chromatiales</taxon>
        <taxon>Sedimenticolaceae</taxon>
        <taxon>Candidatus Thiodiazotropha</taxon>
    </lineage>
</organism>
<dbReference type="AlphaFoldDB" id="A0A7Z1AHP2"/>
<evidence type="ECO:0000313" key="3">
    <source>
        <dbReference type="Proteomes" id="UP000094769"/>
    </source>
</evidence>
<reference evidence="2 3" key="1">
    <citation type="submission" date="2016-06" db="EMBL/GenBank/DDBJ databases">
        <title>Genome sequence of endosymbiont of Candidatus Endolucinida thiodiazotropha.</title>
        <authorList>
            <person name="Poehlein A."/>
            <person name="Koenig S."/>
            <person name="Heiden S.E."/>
            <person name="Thuermer A."/>
            <person name="Voget S."/>
            <person name="Daniel R."/>
            <person name="Markert S."/>
            <person name="Gros O."/>
            <person name="Schweder T."/>
        </authorList>
    </citation>
    <scope>NUCLEOTIDE SEQUENCE [LARGE SCALE GENOMIC DNA]</scope>
    <source>
        <strain evidence="2 3">COS</strain>
    </source>
</reference>
<gene>
    <name evidence="2" type="ORF">CODIS_03580</name>
</gene>
<dbReference type="InterPro" id="IPR025392">
    <property type="entry name" value="DUF4124"/>
</dbReference>
<keyword evidence="3" id="KW-1185">Reference proteome</keyword>
<evidence type="ECO:0000313" key="2">
    <source>
        <dbReference type="EMBL" id="ODJ89259.1"/>
    </source>
</evidence>
<name>A0A7Z1AHP2_9GAMM</name>
<sequence length="166" mass="18441">MRIVVLLMILLMALPLFARDVYKYISEDGEVIYSERYHPDAERIKVTDSKKSAVLSPDDQSDEARAAAGEYATFTIDQPNDDETIRNEDGSVPVGITLSPDLAEGHVIHLYVDGTKLDSDIKQTQLILQQLSRGTHSLQAKIVTSEGESLKESNSITFHLRQPAVN</sequence>
<comment type="caution">
    <text evidence="2">The sequence shown here is derived from an EMBL/GenBank/DDBJ whole genome shotgun (WGS) entry which is preliminary data.</text>
</comment>
<evidence type="ECO:0000259" key="1">
    <source>
        <dbReference type="Pfam" id="PF13511"/>
    </source>
</evidence>